<evidence type="ECO:0000313" key="2">
    <source>
        <dbReference type="EMBL" id="CAA9227912.1"/>
    </source>
</evidence>
<accession>A0A6J4HLN2</accession>
<sequence>MSTRSWLVTAVTAAVIVAVVLAVSRRPASAPCDAPAEDPLDPRSLQHPLGGPPPSYATEPPTSGPHLPGRLPGGVVTDPLPGPVQVGALEAGQVLLQHRDLTPAERSRLEALAGPLVIVAPNPALPTAVVGSAWRTRLVCREMDDSALSRFIEDHAGRTPQHGG</sequence>
<protein>
    <recommendedName>
        <fullName evidence="3">DUF3105 domain-containing protein</fullName>
    </recommendedName>
</protein>
<name>A0A6J4HLN2_9ACTN</name>
<gene>
    <name evidence="2" type="ORF">AVDCRST_MAG76-1071</name>
</gene>
<dbReference type="EMBL" id="CADCSZ010000063">
    <property type="protein sequence ID" value="CAA9227912.1"/>
    <property type="molecule type" value="Genomic_DNA"/>
</dbReference>
<evidence type="ECO:0008006" key="3">
    <source>
        <dbReference type="Google" id="ProtNLM"/>
    </source>
</evidence>
<dbReference type="AlphaFoldDB" id="A0A6J4HLN2"/>
<feature type="region of interest" description="Disordered" evidence="1">
    <location>
        <begin position="29"/>
        <end position="83"/>
    </location>
</feature>
<reference evidence="2" key="1">
    <citation type="submission" date="2020-02" db="EMBL/GenBank/DDBJ databases">
        <authorList>
            <person name="Meier V. D."/>
        </authorList>
    </citation>
    <scope>NUCLEOTIDE SEQUENCE</scope>
    <source>
        <strain evidence="2">AVDCRST_MAG76</strain>
    </source>
</reference>
<evidence type="ECO:0000256" key="1">
    <source>
        <dbReference type="SAM" id="MobiDB-lite"/>
    </source>
</evidence>
<organism evidence="2">
    <name type="scientific">uncultured Acidimicrobiales bacterium</name>
    <dbReference type="NCBI Taxonomy" id="310071"/>
    <lineage>
        <taxon>Bacteria</taxon>
        <taxon>Bacillati</taxon>
        <taxon>Actinomycetota</taxon>
        <taxon>Acidimicrobiia</taxon>
        <taxon>Acidimicrobiales</taxon>
        <taxon>environmental samples</taxon>
    </lineage>
</organism>
<dbReference type="Pfam" id="PF11303">
    <property type="entry name" value="DUF3105"/>
    <property type="match status" value="1"/>
</dbReference>
<dbReference type="InterPro" id="IPR021454">
    <property type="entry name" value="DUF3105"/>
</dbReference>
<proteinExistence type="predicted"/>